<organism evidence="2 3">
    <name type="scientific">Trichonephila inaurata madagascariensis</name>
    <dbReference type="NCBI Taxonomy" id="2747483"/>
    <lineage>
        <taxon>Eukaryota</taxon>
        <taxon>Metazoa</taxon>
        <taxon>Ecdysozoa</taxon>
        <taxon>Arthropoda</taxon>
        <taxon>Chelicerata</taxon>
        <taxon>Arachnida</taxon>
        <taxon>Araneae</taxon>
        <taxon>Araneomorphae</taxon>
        <taxon>Entelegynae</taxon>
        <taxon>Araneoidea</taxon>
        <taxon>Nephilidae</taxon>
        <taxon>Trichonephila</taxon>
        <taxon>Trichonephila inaurata</taxon>
    </lineage>
</organism>
<comment type="caution">
    <text evidence="2">The sequence shown here is derived from an EMBL/GenBank/DDBJ whole genome shotgun (WGS) entry which is preliminary data.</text>
</comment>
<proteinExistence type="predicted"/>
<keyword evidence="1" id="KW-1133">Transmembrane helix</keyword>
<evidence type="ECO:0000256" key="1">
    <source>
        <dbReference type="SAM" id="Phobius"/>
    </source>
</evidence>
<evidence type="ECO:0000313" key="2">
    <source>
        <dbReference type="EMBL" id="GFY70652.1"/>
    </source>
</evidence>
<feature type="transmembrane region" description="Helical" evidence="1">
    <location>
        <begin position="95"/>
        <end position="115"/>
    </location>
</feature>
<keyword evidence="3" id="KW-1185">Reference proteome</keyword>
<dbReference type="Proteomes" id="UP000886998">
    <property type="component" value="Unassembled WGS sequence"/>
</dbReference>
<dbReference type="EMBL" id="BMAV01018363">
    <property type="protein sequence ID" value="GFY70652.1"/>
    <property type="molecule type" value="Genomic_DNA"/>
</dbReference>
<gene>
    <name evidence="2" type="primary">AVEN_126155_1</name>
    <name evidence="2" type="ORF">TNIN_321021</name>
</gene>
<feature type="transmembrane region" description="Helical" evidence="1">
    <location>
        <begin position="33"/>
        <end position="55"/>
    </location>
</feature>
<keyword evidence="1" id="KW-0472">Membrane</keyword>
<feature type="transmembrane region" description="Helical" evidence="1">
    <location>
        <begin position="189"/>
        <end position="208"/>
    </location>
</feature>
<sequence>MLYQRKNLKALILFLNSHPDLFGKHISRNVANLVNLVIFIYILLPILASFLSSYLSGEDDLVTLWALRYQIKNAQYRKAVMCFGEYVYYTVITQYPSLLILSICVLIYHYGLVLLQYNADLKTMVMTVTSTDYSRIINLYNIIEEKIRLLKDTLSIPLFVILMSCFFNLYTSLSLIRLAKNPVSSQIELAITCLTGVVMIFSLTLCSSRIPEYMQEIKWTFGSWIDRHQFDHLKGVKEMYIFHRMEKRDIIYLSAGDAVYLKKSFLLSAFGTVFTYGLIIANFK</sequence>
<reference evidence="2" key="1">
    <citation type="submission" date="2020-08" db="EMBL/GenBank/DDBJ databases">
        <title>Multicomponent nature underlies the extraordinary mechanical properties of spider dragline silk.</title>
        <authorList>
            <person name="Kono N."/>
            <person name="Nakamura H."/>
            <person name="Mori M."/>
            <person name="Yoshida Y."/>
            <person name="Ohtoshi R."/>
            <person name="Malay A.D."/>
            <person name="Moran D.A.P."/>
            <person name="Tomita M."/>
            <person name="Numata K."/>
            <person name="Arakawa K."/>
        </authorList>
    </citation>
    <scope>NUCLEOTIDE SEQUENCE</scope>
</reference>
<evidence type="ECO:0000313" key="3">
    <source>
        <dbReference type="Proteomes" id="UP000886998"/>
    </source>
</evidence>
<feature type="transmembrane region" description="Helical" evidence="1">
    <location>
        <begin position="265"/>
        <end position="283"/>
    </location>
</feature>
<dbReference type="OrthoDB" id="6453745at2759"/>
<protein>
    <submittedName>
        <fullName evidence="2">Uncharacterized protein</fullName>
    </submittedName>
</protein>
<accession>A0A8X6YHG7</accession>
<dbReference type="AlphaFoldDB" id="A0A8X6YHG7"/>
<feature type="transmembrane region" description="Helical" evidence="1">
    <location>
        <begin position="156"/>
        <end position="177"/>
    </location>
</feature>
<keyword evidence="1" id="KW-0812">Transmembrane</keyword>
<name>A0A8X6YHG7_9ARAC</name>